<proteinExistence type="predicted"/>
<dbReference type="VEuPathDB" id="FungiDB:BO70DRAFT_429148"/>
<keyword evidence="2" id="KW-1185">Reference proteome</keyword>
<dbReference type="GeneID" id="37070279"/>
<comment type="caution">
    <text evidence="1">The sequence shown here is derived from an EMBL/GenBank/DDBJ whole genome shotgun (WGS) entry which is preliminary data.</text>
</comment>
<organism evidence="1 2">
    <name type="scientific">Aspergillus heteromorphus CBS 117.55</name>
    <dbReference type="NCBI Taxonomy" id="1448321"/>
    <lineage>
        <taxon>Eukaryota</taxon>
        <taxon>Fungi</taxon>
        <taxon>Dikarya</taxon>
        <taxon>Ascomycota</taxon>
        <taxon>Pezizomycotina</taxon>
        <taxon>Eurotiomycetes</taxon>
        <taxon>Eurotiomycetidae</taxon>
        <taxon>Eurotiales</taxon>
        <taxon>Aspergillaceae</taxon>
        <taxon>Aspergillus</taxon>
        <taxon>Aspergillus subgen. Circumdati</taxon>
    </lineage>
</organism>
<sequence>MSGKELRKTLGLDPNLTWIVPVKSDLIRGVRAGVRVPKRQIIQLLNYVQDIAPKAGDMGNWKEETTKVRRDAAKMVRDWQVVSEYKHEIWRGEVI</sequence>
<dbReference type="AlphaFoldDB" id="A0A317W8J8"/>
<protein>
    <submittedName>
        <fullName evidence="1">Uncharacterized protein</fullName>
    </submittedName>
</protein>
<evidence type="ECO:0000313" key="1">
    <source>
        <dbReference type="EMBL" id="PWY82051.1"/>
    </source>
</evidence>
<dbReference type="EMBL" id="MSFL01000012">
    <property type="protein sequence ID" value="PWY82051.1"/>
    <property type="molecule type" value="Genomic_DNA"/>
</dbReference>
<accession>A0A317W8J8</accession>
<evidence type="ECO:0000313" key="2">
    <source>
        <dbReference type="Proteomes" id="UP000247233"/>
    </source>
</evidence>
<dbReference type="STRING" id="1448321.A0A317W8J8"/>
<dbReference type="OrthoDB" id="3068835at2759"/>
<reference evidence="1 2" key="1">
    <citation type="submission" date="2016-12" db="EMBL/GenBank/DDBJ databases">
        <title>The genomes of Aspergillus section Nigri reveals drivers in fungal speciation.</title>
        <authorList>
            <consortium name="DOE Joint Genome Institute"/>
            <person name="Vesth T.C."/>
            <person name="Nybo J."/>
            <person name="Theobald S."/>
            <person name="Brandl J."/>
            <person name="Frisvad J.C."/>
            <person name="Nielsen K.F."/>
            <person name="Lyhne E.K."/>
            <person name="Kogle M.E."/>
            <person name="Kuo A."/>
            <person name="Riley R."/>
            <person name="Clum A."/>
            <person name="Nolan M."/>
            <person name="Lipzen A."/>
            <person name="Salamov A."/>
            <person name="Henrissat B."/>
            <person name="Wiebenga A."/>
            <person name="De Vries R.P."/>
            <person name="Grigoriev I.V."/>
            <person name="Mortensen U.H."/>
            <person name="Andersen M.R."/>
            <person name="Baker S.E."/>
        </authorList>
    </citation>
    <scope>NUCLEOTIDE SEQUENCE [LARGE SCALE GENOMIC DNA]</scope>
    <source>
        <strain evidence="1 2">CBS 117.55</strain>
    </source>
</reference>
<dbReference type="Proteomes" id="UP000247233">
    <property type="component" value="Unassembled WGS sequence"/>
</dbReference>
<name>A0A317W8J8_9EURO</name>
<gene>
    <name evidence="1" type="ORF">BO70DRAFT_429148</name>
</gene>
<dbReference type="RefSeq" id="XP_025399316.1">
    <property type="nucleotide sequence ID" value="XM_025548042.1"/>
</dbReference>